<name>A0ABV3WZA2_9HYPH</name>
<dbReference type="RefSeq" id="WP_368804785.1">
    <property type="nucleotide sequence ID" value="NZ_JAZHFV010000008.1"/>
</dbReference>
<feature type="transmembrane region" description="Helical" evidence="1">
    <location>
        <begin position="163"/>
        <end position="181"/>
    </location>
</feature>
<organism evidence="3 4">
    <name type="scientific">Neoaquamicrobium sediminum</name>
    <dbReference type="NCBI Taxonomy" id="1849104"/>
    <lineage>
        <taxon>Bacteria</taxon>
        <taxon>Pseudomonadati</taxon>
        <taxon>Pseudomonadota</taxon>
        <taxon>Alphaproteobacteria</taxon>
        <taxon>Hyphomicrobiales</taxon>
        <taxon>Phyllobacteriaceae</taxon>
        <taxon>Neoaquamicrobium</taxon>
    </lineage>
</organism>
<evidence type="ECO:0000313" key="3">
    <source>
        <dbReference type="EMBL" id="MEX4010027.1"/>
    </source>
</evidence>
<evidence type="ECO:0000256" key="1">
    <source>
        <dbReference type="SAM" id="Phobius"/>
    </source>
</evidence>
<feature type="transmembrane region" description="Helical" evidence="1">
    <location>
        <begin position="56"/>
        <end position="81"/>
    </location>
</feature>
<reference evidence="3 4" key="1">
    <citation type="submission" date="2024-01" db="EMBL/GenBank/DDBJ databases">
        <title>New evidence supports the origin of RcGTA from prophage.</title>
        <authorList>
            <person name="Xu Y."/>
            <person name="Liu B."/>
            <person name="Chen F."/>
        </authorList>
    </citation>
    <scope>NUCLEOTIDE SEQUENCE [LARGE SCALE GENOMIC DNA]</scope>
    <source>
        <strain evidence="3 4">CBW1107-2</strain>
    </source>
</reference>
<dbReference type="SMART" id="SM00014">
    <property type="entry name" value="acidPPc"/>
    <property type="match status" value="1"/>
</dbReference>
<dbReference type="InterPro" id="IPR036938">
    <property type="entry name" value="PAP2/HPO_sf"/>
</dbReference>
<evidence type="ECO:0000313" key="4">
    <source>
        <dbReference type="Proteomes" id="UP001559025"/>
    </source>
</evidence>
<proteinExistence type="predicted"/>
<protein>
    <submittedName>
        <fullName evidence="3">Phosphatase PAP2 family protein</fullName>
    </submittedName>
</protein>
<keyword evidence="1" id="KW-1133">Transmembrane helix</keyword>
<dbReference type="Pfam" id="PF01569">
    <property type="entry name" value="PAP2"/>
    <property type="match status" value="1"/>
</dbReference>
<feature type="transmembrane region" description="Helical" evidence="1">
    <location>
        <begin position="187"/>
        <end position="203"/>
    </location>
</feature>
<keyword evidence="4" id="KW-1185">Reference proteome</keyword>
<feature type="domain" description="Phosphatidic acid phosphatase type 2/haloperoxidase" evidence="2">
    <location>
        <begin position="93"/>
        <end position="204"/>
    </location>
</feature>
<feature type="transmembrane region" description="Helical" evidence="1">
    <location>
        <begin position="16"/>
        <end position="36"/>
    </location>
</feature>
<feature type="transmembrane region" description="Helical" evidence="1">
    <location>
        <begin position="128"/>
        <end position="151"/>
    </location>
</feature>
<dbReference type="InterPro" id="IPR000326">
    <property type="entry name" value="PAP2/HPO"/>
</dbReference>
<gene>
    <name evidence="3" type="ORF">V1479_22165</name>
</gene>
<dbReference type="PANTHER" id="PTHR14969">
    <property type="entry name" value="SPHINGOSINE-1-PHOSPHATE PHOSPHOHYDROLASE"/>
    <property type="match status" value="1"/>
</dbReference>
<dbReference type="Gene3D" id="1.20.144.10">
    <property type="entry name" value="Phosphatidic acid phosphatase type 2/haloperoxidase"/>
    <property type="match status" value="1"/>
</dbReference>
<sequence length="217" mass="22729">MTDEKPAIILNGRNQFLAAAMFGLLALAFLADMHAIDRLLLAGLGDPGNVRQGSGIVHASAWGLTMLGSPHFFVLASAILVGTLLARREIDRAIFAVLTLLGGAALAYLTKTAFGIAKPHHLPGSEEIAATSFPSGHAVLSLLLVSTLLVLWPSPGRILQGAVWILAAAIVLGVGVSRVFLGTHWPSDVLAGWLFALLWIAAVHRGTSRLGRPVGQG</sequence>
<evidence type="ECO:0000259" key="2">
    <source>
        <dbReference type="SMART" id="SM00014"/>
    </source>
</evidence>
<feature type="transmembrane region" description="Helical" evidence="1">
    <location>
        <begin position="93"/>
        <end position="116"/>
    </location>
</feature>
<comment type="caution">
    <text evidence="3">The sequence shown here is derived from an EMBL/GenBank/DDBJ whole genome shotgun (WGS) entry which is preliminary data.</text>
</comment>
<dbReference type="EMBL" id="JAZHFV010000008">
    <property type="protein sequence ID" value="MEX4010027.1"/>
    <property type="molecule type" value="Genomic_DNA"/>
</dbReference>
<dbReference type="SUPFAM" id="SSF48317">
    <property type="entry name" value="Acid phosphatase/Vanadium-dependent haloperoxidase"/>
    <property type="match status" value="1"/>
</dbReference>
<accession>A0ABV3WZA2</accession>
<keyword evidence="1" id="KW-0472">Membrane</keyword>
<dbReference type="PANTHER" id="PTHR14969:SF13">
    <property type="entry name" value="AT30094P"/>
    <property type="match status" value="1"/>
</dbReference>
<keyword evidence="1" id="KW-0812">Transmembrane</keyword>
<dbReference type="Proteomes" id="UP001559025">
    <property type="component" value="Unassembled WGS sequence"/>
</dbReference>